<keyword evidence="7" id="KW-0235">DNA replication</keyword>
<keyword evidence="11" id="KW-1185">Reference proteome</keyword>
<dbReference type="RefSeq" id="WP_126422854.1">
    <property type="nucleotide sequence ID" value="NZ_AP019367.1"/>
</dbReference>
<dbReference type="GO" id="GO:0008408">
    <property type="term" value="F:3'-5' exonuclease activity"/>
    <property type="evidence" value="ECO:0007669"/>
    <property type="project" value="InterPro"/>
</dbReference>
<keyword evidence="7" id="KW-0233">DNA recombination</keyword>
<evidence type="ECO:0000256" key="5">
    <source>
        <dbReference type="ARBA" id="ARBA00022801"/>
    </source>
</evidence>
<proteinExistence type="inferred from homology"/>
<gene>
    <name evidence="7 10" type="primary">sbcD</name>
    <name evidence="10" type="ORF">Pcatena_13540</name>
</gene>
<dbReference type="GeneID" id="88849492"/>
<keyword evidence="7" id="KW-0255">Endonuclease</keyword>
<dbReference type="PANTHER" id="PTHR30337:SF0">
    <property type="entry name" value="NUCLEASE SBCCD SUBUNIT D"/>
    <property type="match status" value="1"/>
</dbReference>
<evidence type="ECO:0000256" key="4">
    <source>
        <dbReference type="ARBA" id="ARBA00022722"/>
    </source>
</evidence>
<evidence type="ECO:0000256" key="2">
    <source>
        <dbReference type="ARBA" id="ARBA00011322"/>
    </source>
</evidence>
<dbReference type="OrthoDB" id="9773856at2"/>
<comment type="function">
    <text evidence="7">SbcCD cleaves DNA hairpin structures. These structures can inhibit DNA replication and are intermediates in certain DNA recombination reactions. The complex acts as a 3'-&gt;5' double strand exonuclease that can open hairpins. It also has a 5' single-strand endonuclease activity.</text>
</comment>
<feature type="domain" description="Nuclease SbcCD subunit D C-terminal" evidence="9">
    <location>
        <begin position="273"/>
        <end position="366"/>
    </location>
</feature>
<name>A0A3G9JZ33_9ACTN</name>
<dbReference type="CDD" id="cd00840">
    <property type="entry name" value="MPP_Mre11_N"/>
    <property type="match status" value="1"/>
</dbReference>
<dbReference type="InterPro" id="IPR050535">
    <property type="entry name" value="DNA_Repair-Maintenance_Comp"/>
</dbReference>
<dbReference type="InterPro" id="IPR004843">
    <property type="entry name" value="Calcineurin-like_PHP"/>
</dbReference>
<reference evidence="11" key="1">
    <citation type="submission" date="2018-11" db="EMBL/GenBank/DDBJ databases">
        <title>Comparative genomics of Parolsenella catena and Libanicoccus massiliensis: Reclassification of Libanicoccus massiliensis as Parolsenella massiliensis comb. nov.</title>
        <authorList>
            <person name="Sakamoto M."/>
            <person name="Ikeyama N."/>
            <person name="Murakami T."/>
            <person name="Mori H."/>
            <person name="Yuki M."/>
            <person name="Ohkuma M."/>
        </authorList>
    </citation>
    <scope>NUCLEOTIDE SEQUENCE [LARGE SCALE GENOMIC DNA]</scope>
    <source>
        <strain evidence="11">JCM 31932</strain>
    </source>
</reference>
<dbReference type="GO" id="GO:0006310">
    <property type="term" value="P:DNA recombination"/>
    <property type="evidence" value="ECO:0007669"/>
    <property type="project" value="UniProtKB-KW"/>
</dbReference>
<evidence type="ECO:0000256" key="6">
    <source>
        <dbReference type="ARBA" id="ARBA00022839"/>
    </source>
</evidence>
<dbReference type="GO" id="GO:0004519">
    <property type="term" value="F:endonuclease activity"/>
    <property type="evidence" value="ECO:0007669"/>
    <property type="project" value="UniProtKB-KW"/>
</dbReference>
<dbReference type="AlphaFoldDB" id="A0A3G9JZ33"/>
<dbReference type="Pfam" id="PF12320">
    <property type="entry name" value="SbcD_C"/>
    <property type="match status" value="1"/>
</dbReference>
<evidence type="ECO:0000259" key="8">
    <source>
        <dbReference type="Pfam" id="PF00149"/>
    </source>
</evidence>
<protein>
    <recommendedName>
        <fullName evidence="3 7">Nuclease SbcCD subunit D</fullName>
    </recommendedName>
</protein>
<keyword evidence="5 7" id="KW-0378">Hydrolase</keyword>
<dbReference type="Gene3D" id="3.60.21.10">
    <property type="match status" value="1"/>
</dbReference>
<accession>A0A3G9JZ33</accession>
<dbReference type="InterPro" id="IPR041796">
    <property type="entry name" value="Mre11_N"/>
</dbReference>
<dbReference type="SUPFAM" id="SSF56300">
    <property type="entry name" value="Metallo-dependent phosphatases"/>
    <property type="match status" value="1"/>
</dbReference>
<keyword evidence="6 7" id="KW-0269">Exonuclease</keyword>
<keyword evidence="4 7" id="KW-0540">Nuclease</keyword>
<organism evidence="10 11">
    <name type="scientific">Parolsenella catena</name>
    <dbReference type="NCBI Taxonomy" id="2003188"/>
    <lineage>
        <taxon>Bacteria</taxon>
        <taxon>Bacillati</taxon>
        <taxon>Actinomycetota</taxon>
        <taxon>Coriobacteriia</taxon>
        <taxon>Coriobacteriales</taxon>
        <taxon>Atopobiaceae</taxon>
        <taxon>Parolsenella</taxon>
    </lineage>
</organism>
<dbReference type="PANTHER" id="PTHR30337">
    <property type="entry name" value="COMPONENT OF ATP-DEPENDENT DSDNA EXONUCLEASE"/>
    <property type="match status" value="1"/>
</dbReference>
<dbReference type="Proteomes" id="UP000273154">
    <property type="component" value="Chromosome"/>
</dbReference>
<evidence type="ECO:0000256" key="7">
    <source>
        <dbReference type="RuleBase" id="RU363069"/>
    </source>
</evidence>
<sequence length="389" mass="42365">MRLLHIADLHIGKRVCEFSMLEDQRHVLSQVVGLVSERGVDVVLVAGDLYDKSMPSAEAVALVDWFLESLAATGAQAVVIPGNHDSAERVAYASGLLGRQGIHVAPVYDGHIEPVRLADERGAVDVWPIPYLHISTVRHYFPDEQISNYTDALRVAIDACDLRRIDDEGRLVRNVAVAHQFVTAGGVSPERCDSELSLGGMDNVDASVFDAFDYVALGHVHGPQRVGRDAVRYAGSILKYSLSEWRGQKSAVLVELGEAGVEPSTELVPLVPLHDLRRVRGPLERLVSPEVAGASDVSREDYLYAVLTDENPEVDAMARLRNVYPNVMSLEYDNARTRAAGIADDAAPAADSASPLELFCDFYEQQNGSGLTEGQLAAVTEELERIEAL</sequence>
<evidence type="ECO:0000313" key="11">
    <source>
        <dbReference type="Proteomes" id="UP000273154"/>
    </source>
</evidence>
<evidence type="ECO:0000256" key="3">
    <source>
        <dbReference type="ARBA" id="ARBA00013365"/>
    </source>
</evidence>
<dbReference type="InterPro" id="IPR029052">
    <property type="entry name" value="Metallo-depent_PP-like"/>
</dbReference>
<evidence type="ECO:0000256" key="1">
    <source>
        <dbReference type="ARBA" id="ARBA00010555"/>
    </source>
</evidence>
<dbReference type="Pfam" id="PF00149">
    <property type="entry name" value="Metallophos"/>
    <property type="match status" value="1"/>
</dbReference>
<feature type="domain" description="Calcineurin-like phosphoesterase" evidence="8">
    <location>
        <begin position="1"/>
        <end position="222"/>
    </location>
</feature>
<dbReference type="GO" id="GO:0006260">
    <property type="term" value="P:DNA replication"/>
    <property type="evidence" value="ECO:0007669"/>
    <property type="project" value="UniProtKB-KW"/>
</dbReference>
<comment type="similarity">
    <text evidence="1 7">Belongs to the SbcD family.</text>
</comment>
<dbReference type="InterPro" id="IPR004593">
    <property type="entry name" value="SbcD"/>
</dbReference>
<dbReference type="KEGG" id="pcat:Pcatena_13540"/>
<dbReference type="InterPro" id="IPR026843">
    <property type="entry name" value="SbcD_C"/>
</dbReference>
<dbReference type="NCBIfam" id="TIGR00619">
    <property type="entry name" value="sbcd"/>
    <property type="match status" value="1"/>
</dbReference>
<evidence type="ECO:0000259" key="9">
    <source>
        <dbReference type="Pfam" id="PF12320"/>
    </source>
</evidence>
<dbReference type="EMBL" id="AP019367">
    <property type="protein sequence ID" value="BBH50767.1"/>
    <property type="molecule type" value="Genomic_DNA"/>
</dbReference>
<comment type="subunit">
    <text evidence="2 7">Heterodimer of SbcC and SbcD.</text>
</comment>
<evidence type="ECO:0000313" key="10">
    <source>
        <dbReference type="EMBL" id="BBH50767.1"/>
    </source>
</evidence>